<evidence type="ECO:0000256" key="3">
    <source>
        <dbReference type="ARBA" id="ARBA00022598"/>
    </source>
</evidence>
<dbReference type="GO" id="GO:0005524">
    <property type="term" value="F:ATP binding"/>
    <property type="evidence" value="ECO:0007669"/>
    <property type="project" value="UniProtKB-UniRule"/>
</dbReference>
<keyword evidence="4 8" id="KW-0819">tRNA processing</keyword>
<comment type="function">
    <text evidence="8">Ligates lysine onto the cytidine present at position 34 of the AUA codon-specific tRNA(Ile) that contains the anticodon CAU, in an ATP-dependent manner. Cytidine is converted to lysidine, thus changing the amino acid specificity of the tRNA from methionine to isoleucine.</text>
</comment>
<comment type="subcellular location">
    <subcellularLocation>
        <location evidence="1 8">Cytoplasm</location>
    </subcellularLocation>
</comment>
<keyword evidence="5 8" id="KW-0547">Nucleotide-binding</keyword>
<dbReference type="Proteomes" id="UP000003195">
    <property type="component" value="Unassembled WGS sequence"/>
</dbReference>
<dbReference type="InterPro" id="IPR012796">
    <property type="entry name" value="Lysidine-tRNA-synth_C"/>
</dbReference>
<evidence type="ECO:0000256" key="7">
    <source>
        <dbReference type="ARBA" id="ARBA00048539"/>
    </source>
</evidence>
<dbReference type="SMART" id="SM00977">
    <property type="entry name" value="TilS_C"/>
    <property type="match status" value="1"/>
</dbReference>
<feature type="binding site" evidence="8">
    <location>
        <begin position="30"/>
        <end position="35"/>
    </location>
    <ligand>
        <name>ATP</name>
        <dbReference type="ChEBI" id="CHEBI:30616"/>
    </ligand>
</feature>
<dbReference type="GO" id="GO:0005737">
    <property type="term" value="C:cytoplasm"/>
    <property type="evidence" value="ECO:0007669"/>
    <property type="project" value="UniProtKB-SubCell"/>
</dbReference>
<proteinExistence type="inferred from homology"/>
<dbReference type="GO" id="GO:0032267">
    <property type="term" value="F:tRNA(Ile)-lysidine synthase activity"/>
    <property type="evidence" value="ECO:0007669"/>
    <property type="project" value="UniProtKB-EC"/>
</dbReference>
<dbReference type="NCBIfam" id="TIGR02433">
    <property type="entry name" value="lysidine_TilS_C"/>
    <property type="match status" value="1"/>
</dbReference>
<gene>
    <name evidence="8 10" type="primary">tilS</name>
    <name evidence="10" type="ORF">HMPREF9429_00909</name>
</gene>
<protein>
    <recommendedName>
        <fullName evidence="8">tRNA(Ile)-lysidine synthase</fullName>
        <ecNumber evidence="8">6.3.4.19</ecNumber>
    </recommendedName>
    <alternativeName>
        <fullName evidence="8">tRNA(Ile)-2-lysyl-cytidine synthase</fullName>
    </alternativeName>
    <alternativeName>
        <fullName evidence="8">tRNA(Ile)-lysidine synthetase</fullName>
    </alternativeName>
</protein>
<keyword evidence="3 8" id="KW-0436">Ligase</keyword>
<name>E2ZBS7_9FIRM</name>
<evidence type="ECO:0000256" key="4">
    <source>
        <dbReference type="ARBA" id="ARBA00022694"/>
    </source>
</evidence>
<evidence type="ECO:0000313" key="11">
    <source>
        <dbReference type="Proteomes" id="UP000003195"/>
    </source>
</evidence>
<dbReference type="EMBL" id="AECS01000036">
    <property type="protein sequence ID" value="EFQ04305.1"/>
    <property type="molecule type" value="Genomic_DNA"/>
</dbReference>
<comment type="similarity">
    <text evidence="8">Belongs to the tRNA(Ile)-lysidine synthase family.</text>
</comment>
<dbReference type="InterPro" id="IPR014729">
    <property type="entry name" value="Rossmann-like_a/b/a_fold"/>
</dbReference>
<comment type="caution">
    <text evidence="10">The sequence shown here is derived from an EMBL/GenBank/DDBJ whole genome shotgun (WGS) entry which is preliminary data.</text>
</comment>
<dbReference type="STRING" id="706434.HMPREF9429_00909"/>
<dbReference type="AlphaFoldDB" id="E2ZBS7"/>
<dbReference type="HAMAP" id="MF_01161">
    <property type="entry name" value="tRNA_Ile_lys_synt"/>
    <property type="match status" value="1"/>
</dbReference>
<dbReference type="PANTHER" id="PTHR43033:SF1">
    <property type="entry name" value="TRNA(ILE)-LYSIDINE SYNTHASE-RELATED"/>
    <property type="match status" value="1"/>
</dbReference>
<dbReference type="PANTHER" id="PTHR43033">
    <property type="entry name" value="TRNA(ILE)-LYSIDINE SYNTHASE-RELATED"/>
    <property type="match status" value="1"/>
</dbReference>
<comment type="catalytic activity">
    <reaction evidence="7 8">
        <text>cytidine(34) in tRNA(Ile2) + L-lysine + ATP = lysidine(34) in tRNA(Ile2) + AMP + diphosphate + H(+)</text>
        <dbReference type="Rhea" id="RHEA:43744"/>
        <dbReference type="Rhea" id="RHEA-COMP:10625"/>
        <dbReference type="Rhea" id="RHEA-COMP:10670"/>
        <dbReference type="ChEBI" id="CHEBI:15378"/>
        <dbReference type="ChEBI" id="CHEBI:30616"/>
        <dbReference type="ChEBI" id="CHEBI:32551"/>
        <dbReference type="ChEBI" id="CHEBI:33019"/>
        <dbReference type="ChEBI" id="CHEBI:82748"/>
        <dbReference type="ChEBI" id="CHEBI:83665"/>
        <dbReference type="ChEBI" id="CHEBI:456215"/>
        <dbReference type="EC" id="6.3.4.19"/>
    </reaction>
</comment>
<accession>E2ZBS7</accession>
<dbReference type="eggNOG" id="COG0037">
    <property type="taxonomic scope" value="Bacteria"/>
</dbReference>
<organism evidence="10 11">
    <name type="scientific">Megasphaera micronuciformis F0359</name>
    <dbReference type="NCBI Taxonomy" id="706434"/>
    <lineage>
        <taxon>Bacteria</taxon>
        <taxon>Bacillati</taxon>
        <taxon>Bacillota</taxon>
        <taxon>Negativicutes</taxon>
        <taxon>Veillonellales</taxon>
        <taxon>Veillonellaceae</taxon>
        <taxon>Megasphaera</taxon>
    </lineage>
</organism>
<dbReference type="Pfam" id="PF01171">
    <property type="entry name" value="ATP_bind_3"/>
    <property type="match status" value="1"/>
</dbReference>
<dbReference type="SUPFAM" id="SSF52402">
    <property type="entry name" value="Adenine nucleotide alpha hydrolases-like"/>
    <property type="match status" value="1"/>
</dbReference>
<dbReference type="NCBIfam" id="TIGR02432">
    <property type="entry name" value="lysidine_TilS_N"/>
    <property type="match status" value="1"/>
</dbReference>
<keyword evidence="6 8" id="KW-0067">ATP-binding</keyword>
<evidence type="ECO:0000256" key="6">
    <source>
        <dbReference type="ARBA" id="ARBA00022840"/>
    </source>
</evidence>
<feature type="domain" description="Lysidine-tRNA(Ile) synthetase C-terminal" evidence="9">
    <location>
        <begin position="383"/>
        <end position="445"/>
    </location>
</feature>
<dbReference type="GO" id="GO:0006400">
    <property type="term" value="P:tRNA modification"/>
    <property type="evidence" value="ECO:0007669"/>
    <property type="project" value="UniProtKB-UniRule"/>
</dbReference>
<keyword evidence="11" id="KW-1185">Reference proteome</keyword>
<keyword evidence="2 8" id="KW-0963">Cytoplasm</keyword>
<evidence type="ECO:0000256" key="8">
    <source>
        <dbReference type="HAMAP-Rule" id="MF_01161"/>
    </source>
</evidence>
<evidence type="ECO:0000256" key="5">
    <source>
        <dbReference type="ARBA" id="ARBA00022741"/>
    </source>
</evidence>
<evidence type="ECO:0000313" key="10">
    <source>
        <dbReference type="EMBL" id="EFQ04305.1"/>
    </source>
</evidence>
<reference evidence="10 11" key="1">
    <citation type="submission" date="2010-08" db="EMBL/GenBank/DDBJ databases">
        <authorList>
            <person name="Weinstock G."/>
            <person name="Sodergren E."/>
            <person name="Clifton S."/>
            <person name="Fulton L."/>
            <person name="Fulton B."/>
            <person name="Courtney L."/>
            <person name="Fronick C."/>
            <person name="Harrison M."/>
            <person name="Strong C."/>
            <person name="Farmer C."/>
            <person name="Delahaunty K."/>
            <person name="Markovic C."/>
            <person name="Hall O."/>
            <person name="Minx P."/>
            <person name="Tomlinson C."/>
            <person name="Mitreva M."/>
            <person name="Hou S."/>
            <person name="Chen J."/>
            <person name="Wollam A."/>
            <person name="Pepin K.H."/>
            <person name="Johnson M."/>
            <person name="Bhonagiri V."/>
            <person name="Zhang X."/>
            <person name="Suruliraj S."/>
            <person name="Warren W."/>
            <person name="Chinwalla A."/>
            <person name="Mardis E.R."/>
            <person name="Wilson R.K."/>
        </authorList>
    </citation>
    <scope>NUCLEOTIDE SEQUENCE [LARGE SCALE GENOMIC DNA]</scope>
    <source>
        <strain evidence="10 11">F0359</strain>
    </source>
</reference>
<dbReference type="InterPro" id="IPR012795">
    <property type="entry name" value="tRNA_Ile_lys_synt_N"/>
</dbReference>
<dbReference type="Pfam" id="PF09179">
    <property type="entry name" value="TilS"/>
    <property type="match status" value="1"/>
</dbReference>
<dbReference type="SUPFAM" id="SSF56037">
    <property type="entry name" value="PheT/TilS domain"/>
    <property type="match status" value="1"/>
</dbReference>
<dbReference type="RefSeq" id="WP_006941937.1">
    <property type="nucleotide sequence ID" value="NZ_GL538208.1"/>
</dbReference>
<dbReference type="InterPro" id="IPR011063">
    <property type="entry name" value="TilS/TtcA_N"/>
</dbReference>
<dbReference type="CDD" id="cd01992">
    <property type="entry name" value="TilS_N"/>
    <property type="match status" value="1"/>
</dbReference>
<evidence type="ECO:0000259" key="9">
    <source>
        <dbReference type="SMART" id="SM00977"/>
    </source>
</evidence>
<dbReference type="InterPro" id="IPR012094">
    <property type="entry name" value="tRNA_Ile_lys_synt"/>
</dbReference>
<dbReference type="HOGENOM" id="CLU_018869_0_1_9"/>
<evidence type="ECO:0000256" key="1">
    <source>
        <dbReference type="ARBA" id="ARBA00004496"/>
    </source>
</evidence>
<evidence type="ECO:0000256" key="2">
    <source>
        <dbReference type="ARBA" id="ARBA00022490"/>
    </source>
</evidence>
<dbReference type="Pfam" id="PF11734">
    <property type="entry name" value="TilS_C"/>
    <property type="match status" value="1"/>
</dbReference>
<dbReference type="InterPro" id="IPR015262">
    <property type="entry name" value="tRNA_Ile_lys_synt_subst-bd"/>
</dbReference>
<dbReference type="OrthoDB" id="9807403at2"/>
<dbReference type="EC" id="6.3.4.19" evidence="8"/>
<dbReference type="Gene3D" id="1.20.59.20">
    <property type="match status" value="1"/>
</dbReference>
<comment type="domain">
    <text evidence="8">The N-terminal region contains the highly conserved SGGXDS motif, predicted to be a P-loop motif involved in ATP binding.</text>
</comment>
<sequence length="461" mass="52320">MMDDLIRKVESFCKKENLLDRQDTVIVAVSGGPDSIALLHILAALQDRWSLHLVAAYVNHGLRAAAFEEEVFVESQARAVGAEFYCRRIDAAAIAEKQGLSIETAGRNERYAFFSELAEKTGAVRIAVGHHEDDQAETVLMHLLRGGGVSGAGAMKAKNGLIIRPLLCVPRQDILTALNEVNLPWRVDESNESREYLRNRIRHDIMPLLKNINPQVTAALNRFASISRQENMYMENEAVKQLKLAERRNERGFYLDIPILTDLHEALQRRVVRLAVQEMTKDIYAPDFAAVERILGLCRATSGKQVRFKDLIVYRRGRGLCFTRGVARKATLFTTDREEVFIKGPGTYVRNNLILTVRLVKESDDELKENEFFIPRPSESQPLIWRCRRGGDVVFIRERYHKSLKKYFIEKKIPVDCRGKLPLLCKDNEVLWIFGDADWAAPLRLRKGVAVGAVTEGDIHA</sequence>
<dbReference type="Gene3D" id="3.40.50.620">
    <property type="entry name" value="HUPs"/>
    <property type="match status" value="1"/>
</dbReference>
<dbReference type="SUPFAM" id="SSF82829">
    <property type="entry name" value="MesJ substrate recognition domain-like"/>
    <property type="match status" value="1"/>
</dbReference>